<keyword evidence="3 8" id="KW-0812">Transmembrane</keyword>
<keyword evidence="4" id="KW-0999">Mitochondrion inner membrane</keyword>
<evidence type="ECO:0000256" key="8">
    <source>
        <dbReference type="PROSITE-ProRule" id="PRU00282"/>
    </source>
</evidence>
<feature type="repeat" description="Solcar" evidence="8">
    <location>
        <begin position="770"/>
        <end position="860"/>
    </location>
</feature>
<dbReference type="GO" id="GO:0015183">
    <property type="term" value="F:L-aspartate transmembrane transporter activity"/>
    <property type="evidence" value="ECO:0007669"/>
    <property type="project" value="TreeGrafter"/>
</dbReference>
<evidence type="ECO:0000256" key="3">
    <source>
        <dbReference type="ARBA" id="ARBA00022692"/>
    </source>
</evidence>
<dbReference type="OrthoDB" id="193856at2759"/>
<evidence type="ECO:0000256" key="6">
    <source>
        <dbReference type="ARBA" id="ARBA00023128"/>
    </source>
</evidence>
<keyword evidence="5 10" id="KW-1133">Transmembrane helix</keyword>
<dbReference type="SUPFAM" id="SSF103506">
    <property type="entry name" value="Mitochondrial carrier"/>
    <property type="match status" value="2"/>
</dbReference>
<gene>
    <name evidence="12" type="primary">SLC25A22</name>
</gene>
<feature type="repeat" description="Solcar" evidence="8">
    <location>
        <begin position="869"/>
        <end position="958"/>
    </location>
</feature>
<proteinExistence type="evidence at transcript level"/>
<feature type="transmembrane region" description="Helical" evidence="10">
    <location>
        <begin position="938"/>
        <end position="957"/>
    </location>
</feature>
<dbReference type="GO" id="GO:0043490">
    <property type="term" value="P:malate-aspartate shuttle"/>
    <property type="evidence" value="ECO:0007669"/>
    <property type="project" value="TreeGrafter"/>
</dbReference>
<reference evidence="12" key="1">
    <citation type="journal article" date="2013" name="Genome Biol. Evol.">
        <title>Punctuated emergences of genetic and phenotypic innovations in eumetazoan, bilaterian, euteleostome, and hominidae ancestors.</title>
        <authorList>
            <person name="Wenger Y."/>
            <person name="Galliot B."/>
        </authorList>
    </citation>
    <scope>NUCLEOTIDE SEQUENCE</scope>
    <source>
        <tissue evidence="12">Whole animals</tissue>
    </source>
</reference>
<dbReference type="GO" id="GO:0046983">
    <property type="term" value="F:protein dimerization activity"/>
    <property type="evidence" value="ECO:0007669"/>
    <property type="project" value="InterPro"/>
</dbReference>
<dbReference type="Pfam" id="PF05699">
    <property type="entry name" value="Dimer_Tnp_hAT"/>
    <property type="match status" value="1"/>
</dbReference>
<feature type="compositionally biased region" description="Basic and acidic residues" evidence="9">
    <location>
        <begin position="26"/>
        <end position="37"/>
    </location>
</feature>
<dbReference type="SUPFAM" id="SSF53098">
    <property type="entry name" value="Ribonuclease H-like"/>
    <property type="match status" value="1"/>
</dbReference>
<keyword evidence="7 8" id="KW-0472">Membrane</keyword>
<evidence type="ECO:0000256" key="4">
    <source>
        <dbReference type="ARBA" id="ARBA00022792"/>
    </source>
</evidence>
<evidence type="ECO:0000256" key="5">
    <source>
        <dbReference type="ARBA" id="ARBA00022989"/>
    </source>
</evidence>
<dbReference type="GO" id="GO:0005313">
    <property type="term" value="F:L-glutamate transmembrane transporter activity"/>
    <property type="evidence" value="ECO:0007669"/>
    <property type="project" value="TreeGrafter"/>
</dbReference>
<dbReference type="InterPro" id="IPR018108">
    <property type="entry name" value="MCP_transmembrane"/>
</dbReference>
<feature type="region of interest" description="Disordered" evidence="9">
    <location>
        <begin position="1"/>
        <end position="37"/>
    </location>
</feature>
<evidence type="ECO:0000256" key="7">
    <source>
        <dbReference type="ARBA" id="ARBA00023136"/>
    </source>
</evidence>
<evidence type="ECO:0000256" key="10">
    <source>
        <dbReference type="SAM" id="Phobius"/>
    </source>
</evidence>
<evidence type="ECO:0000256" key="9">
    <source>
        <dbReference type="SAM" id="MobiDB-lite"/>
    </source>
</evidence>
<dbReference type="InterPro" id="IPR008906">
    <property type="entry name" value="HATC_C_dom"/>
</dbReference>
<keyword evidence="6" id="KW-0496">Mitochondrion</keyword>
<dbReference type="PANTHER" id="PTHR45678">
    <property type="entry name" value="MITOCHONDRIAL 2-OXODICARBOXYLATE CARRIER 1-RELATED"/>
    <property type="match status" value="1"/>
</dbReference>
<organism evidence="12">
    <name type="scientific">Hydra vulgaris</name>
    <name type="common">Hydra</name>
    <name type="synonym">Hydra attenuata</name>
    <dbReference type="NCBI Taxonomy" id="6087"/>
    <lineage>
        <taxon>Eukaryota</taxon>
        <taxon>Metazoa</taxon>
        <taxon>Cnidaria</taxon>
        <taxon>Hydrozoa</taxon>
        <taxon>Hydroidolina</taxon>
        <taxon>Anthoathecata</taxon>
        <taxon>Aplanulata</taxon>
        <taxon>Hydridae</taxon>
        <taxon>Hydra</taxon>
    </lineage>
</organism>
<protein>
    <submittedName>
        <fullName evidence="12">Mitochondrial glutamate carrier 1</fullName>
    </submittedName>
</protein>
<dbReference type="SUPFAM" id="SSF140996">
    <property type="entry name" value="Hermes dimerisation domain"/>
    <property type="match status" value="1"/>
</dbReference>
<dbReference type="GO" id="GO:0005743">
    <property type="term" value="C:mitochondrial inner membrane"/>
    <property type="evidence" value="ECO:0007669"/>
    <property type="project" value="UniProtKB-SubCell"/>
</dbReference>
<evidence type="ECO:0000313" key="12">
    <source>
        <dbReference type="EMBL" id="CDG67290.1"/>
    </source>
</evidence>
<feature type="non-terminal residue" evidence="12">
    <location>
        <position position="1"/>
    </location>
</feature>
<comment type="subcellular location">
    <subcellularLocation>
        <location evidence="1">Mitochondrion inner membrane</location>
        <topology evidence="1">Multi-pass membrane protein</topology>
    </subcellularLocation>
</comment>
<dbReference type="AlphaFoldDB" id="T2M5U8"/>
<name>T2M5U8_HYDVU</name>
<dbReference type="Gene3D" id="1.50.40.10">
    <property type="entry name" value="Mitochondrial carrier domain"/>
    <property type="match status" value="2"/>
</dbReference>
<sequence>MHTVDANKSSTQTNSGGNLRQTTLDAARRRTTEKQKKDKITNAIAKWVATNCRPTSIVEDVGLKSVIRIATNDCTYEPPPKRTIVRKIHELYENERTIKATALQRAQTVVLTGDYWTSLGNHNYLGVTVHYIDEQWKLHSHALTVMKTQERHFAETCAEHFIHVAQQWDILNKVSTLSTDCARNIVAAARHLPFERVPCVAHSLQRSVTVSLHNSAFDNALAKCRKVVGHFKHSPASAAELEKKQIELGQKKESLIQDIPTRWNLTLDMIKSVRRNKQPLSDVLTTHNTKVAMPTPAEMNKLQRLEKLLEPCRYVTELLGGEKYVSCSVVLPALCHLSRVIESSDDDPAYVVKFKSMFRIDLETRKENANIAYLKIATALDPRFKDLKCIPRVERGEVWVSITNLLKEQRVIADEPVEAATSKPSKRKFALLVASSESDSEQEEDSIENNVRRYKAEPTISIEACPLQWWSKHAGSHNRLASIAQKYLATPATSVPCERLFSLAGHIVQKKRVSLSSENVNYLVCLSNWLGADDFTAKLVNGAIAGMIGTCCVFPLDLAKTRLQNQRTVSKVGEKVVKQYNNVFHCMYKVAQVEGFRGLYKGLLVNLLLVNPEKAIKLAVNDQARQYLGSSHGGFLPLHYEMLAGGFAGFCQVVITTPMEFLKIQMQIAGGSNFTAKLVNGAIAGMIGTCCVFPLDLAKTRLQNQRTVSKVGEKVVKQYNNVYVAQVEGFRGLYKGLLVNLLLVNPEKAIKLAVNDQARQYLGSSHGGFLPLHYEMLAGGFAGFCQVVITTPMEFLKIQMQIAGGSSAPSLHKISATQVATKMIKEKGIRGVYKGYGATLMRDVPFSCLYFPLFAYLNSKGFASDGSRPPLVHTLICGLFAGMVSAGTVTPLDVIKTRLQVLKRAEGEATYNGFLDTAAKIYKNEGIPAFFKGAVPRMVVVAPLFGIAQMIYFIGIAEKIFDIFS</sequence>
<dbReference type="PANTHER" id="PTHR45678:SF5">
    <property type="entry name" value="AT03939P-RELATED"/>
    <property type="match status" value="1"/>
</dbReference>
<feature type="repeat" description="Solcar" evidence="8">
    <location>
        <begin position="533"/>
        <end position="627"/>
    </location>
</feature>
<feature type="repeat" description="Solcar" evidence="8">
    <location>
        <begin position="672"/>
        <end position="761"/>
    </location>
</feature>
<dbReference type="Gene3D" id="1.10.10.1070">
    <property type="entry name" value="Zinc finger, BED domain-containing"/>
    <property type="match status" value="1"/>
</dbReference>
<dbReference type="InterPro" id="IPR012337">
    <property type="entry name" value="RNaseH-like_sf"/>
</dbReference>
<evidence type="ECO:0000259" key="11">
    <source>
        <dbReference type="Pfam" id="PF05699"/>
    </source>
</evidence>
<dbReference type="Pfam" id="PF00153">
    <property type="entry name" value="Mito_carr"/>
    <property type="match status" value="4"/>
</dbReference>
<dbReference type="EMBL" id="HAAD01001058">
    <property type="protein sequence ID" value="CDG67290.1"/>
    <property type="molecule type" value="mRNA"/>
</dbReference>
<evidence type="ECO:0000256" key="1">
    <source>
        <dbReference type="ARBA" id="ARBA00004448"/>
    </source>
</evidence>
<feature type="domain" description="HAT C-terminal dimerisation" evidence="11">
    <location>
        <begin position="451"/>
        <end position="530"/>
    </location>
</feature>
<accession>T2M5U8</accession>
<feature type="compositionally biased region" description="Polar residues" evidence="9">
    <location>
        <begin position="1"/>
        <end position="24"/>
    </location>
</feature>
<dbReference type="FunFam" id="1.50.40.10:FF:000147">
    <property type="entry name" value="Solute carrier family 25 (Mitochondrial aspartate/glutamate transporter), member 12/13"/>
    <property type="match status" value="1"/>
</dbReference>
<evidence type="ECO:0000256" key="2">
    <source>
        <dbReference type="ARBA" id="ARBA00006375"/>
    </source>
</evidence>
<dbReference type="PROSITE" id="PS50920">
    <property type="entry name" value="SOLCAR"/>
    <property type="match status" value="4"/>
</dbReference>
<comment type="similarity">
    <text evidence="2">Belongs to the mitochondrial carrier (TC 2.A.29) family.</text>
</comment>
<dbReference type="InterPro" id="IPR023395">
    <property type="entry name" value="MCP_dom_sf"/>
</dbReference>
<dbReference type="InterPro" id="IPR051028">
    <property type="entry name" value="Mito_Solute_Carrier"/>
</dbReference>